<dbReference type="Proteomes" id="UP001172386">
    <property type="component" value="Unassembled WGS sequence"/>
</dbReference>
<comment type="caution">
    <text evidence="1">The sequence shown here is derived from an EMBL/GenBank/DDBJ whole genome shotgun (WGS) entry which is preliminary data.</text>
</comment>
<gene>
    <name evidence="1" type="primary">NOT4</name>
    <name evidence="1" type="ORF">H2198_005205</name>
</gene>
<sequence>MSRYQDTVIDDDEETCPLCIEEFDLSDRNFKPCPCGYQICQFCFNSLKTTYEKSTCPNCRRPYDEATIQYKIPTAEELKLDQLNKNKKLAAAKRKETEKREVETSNRRNLAGVRVKQQNLVYVIGLEPSKRDEATLMETLRGKDYFGQYGPIEKIVVSKPKPGAINQGVGVYVTFKNKEDAAKCIACVDNSPNGERTLRAQYGTTKYCSTFLRGDVCQNKNCSFLHETGEDGQNTSLQNEPIESKIQNPPHRSQPTPQPAATSQPMGRENSREGATSRQGSADGSALPPTAGWANPPAARARRASQATSTSSPLLVHAAVVTKKQEPAKQPEPVQSPPAIVPSSSPSTVSSQQSSPVSATKSEPLPIDPAEIIFQHLRKTITSTNCAFQFDDSSLSDEVKAIIAIMPPLFDPYGGAKRRIMQDREAEARAKLEAEDKQRLEEQAKSAAEEALDEDNMAAGSLALGGEPEEHPRSASARGAIGQPLHQATAANIPIDQLSNLNLNRSLTPRQQRQLAMLNAGSVPHSLASQPPAQNTAFEMSDFDRRAPQYSQAQYDQISSHARHGSRYFNNESKANNARFPSQQPQQPYFSSGVQGPPPGLPTAGTPPISGGGMFAHGQGFASSGFGATKDPNAEALRTRSGTNAGHDAKRELLLSLQNNSNPLRSPPAQASAPGVLSPLYGQYPGAYQDPSLVKQRKKGKKHRHANTSSSGGGVEHLAADPSILSARIHQGAGGQGLFGGNQVDQDFPLPPKRTESQSAIHSRVSSIQSGNAFRAGTPKVPPGFERTSTPKIPPGLESLHAHPTLSDRTDSPIKSSPKKEGPTMPIVPVVPAVPVIPLIHRQSSLRNEPKIDRVETLPSTEPEPVKEEAEEVDIDVEPEVELYPPTQEESEVETKPADQEGSPVNIPTQAIVQKEPEQEPNTDTIDTADENTKADASTVEASPPKSPEPVLVEEVKQSVVLEDDVVGTPAIMSRAATPPLRNKVEAKRPTLRTLNVTSEMVEQFRRTESGAPPSTTTERSFALPTLSQIRRQNSRQPSISTSRPSTPGLSERLMSQDVSRAGSPPPSLVGSAPVRQKNTAQKKKERKAKKVTETSDAGSVAAAPTPPTEEVGPIVARQKKQKKQKTASTTEEPIRKEVEQKIEPPTEDFKPASPVKKVPTKKEPEKVIEKVPTPRNETPPPMPEPQKPPYKLRDFYTDAAKLQAQYNGDETITDEQLSKSIQDLLTSHISPLPKLLSEMIASGDLAKDHPLFSPPSFSSAAYKLASDNRKGQAYLDGNNYNPSDTFGYVYLPQKEKKALYHGHAVSVADSGNRKNDLLRRCLITPGGWVLRHLSAEESEKVLDLEERRGLYLEEFGDLGVMDKLGALEDNDYINLEGGFEELSRYGERHGVMWVVGENEQNERGRRARYGRTGTIEDDYGLGDMPVDGDELLDDDQLDDDEDDDELEGEEMVLEAEVDEDGQLIDEEGDDLGFVDLADAPGLSLPPLPNMPGGWDPTFNSSHSMYGGLGTYPPYPSELDMPLPPPPTNVNLSQANQAAYNRATNTLPPLGGQYARHAGNTVNLRAMDIDVLQKRVGDKQKEAESARKDAERQEKALAKKGKDHARWRDSVLKGVQELKG</sequence>
<accession>A0ACC3A688</accession>
<keyword evidence="1" id="KW-0012">Acyltransferase</keyword>
<evidence type="ECO:0000313" key="2">
    <source>
        <dbReference type="Proteomes" id="UP001172386"/>
    </source>
</evidence>
<dbReference type="EC" id="2.3.2.27" evidence="1"/>
<organism evidence="1 2">
    <name type="scientific">Neophaeococcomyces mojaviensis</name>
    <dbReference type="NCBI Taxonomy" id="3383035"/>
    <lineage>
        <taxon>Eukaryota</taxon>
        <taxon>Fungi</taxon>
        <taxon>Dikarya</taxon>
        <taxon>Ascomycota</taxon>
        <taxon>Pezizomycotina</taxon>
        <taxon>Eurotiomycetes</taxon>
        <taxon>Chaetothyriomycetidae</taxon>
        <taxon>Chaetothyriales</taxon>
        <taxon>Chaetothyriales incertae sedis</taxon>
        <taxon>Neophaeococcomyces</taxon>
    </lineage>
</organism>
<proteinExistence type="predicted"/>
<dbReference type="EMBL" id="JAPDRQ010000084">
    <property type="protein sequence ID" value="KAJ9656045.1"/>
    <property type="molecule type" value="Genomic_DNA"/>
</dbReference>
<keyword evidence="2" id="KW-1185">Reference proteome</keyword>
<name>A0ACC3A688_9EURO</name>
<evidence type="ECO:0000313" key="1">
    <source>
        <dbReference type="EMBL" id="KAJ9656045.1"/>
    </source>
</evidence>
<keyword evidence="1" id="KW-0808">Transferase</keyword>
<protein>
    <submittedName>
        <fullName evidence="1">Transcriptional repressor general negative regulator of transcription subunit 4</fullName>
        <ecNumber evidence="1">2.3.2.27</ecNumber>
    </submittedName>
</protein>
<reference evidence="1" key="1">
    <citation type="submission" date="2022-10" db="EMBL/GenBank/DDBJ databases">
        <title>Culturing micro-colonial fungi from biological soil crusts in the Mojave desert and describing Neophaeococcomyces mojavensis, and introducing the new genera and species Taxawa tesnikishii.</title>
        <authorList>
            <person name="Kurbessoian T."/>
            <person name="Stajich J.E."/>
        </authorList>
    </citation>
    <scope>NUCLEOTIDE SEQUENCE</scope>
    <source>
        <strain evidence="1">JES_112</strain>
    </source>
</reference>